<dbReference type="AlphaFoldDB" id="A0AAE4Z9X9"/>
<keyword evidence="2" id="KW-0378">Hydrolase</keyword>
<dbReference type="Proteomes" id="UP000702544">
    <property type="component" value="Unassembled WGS sequence"/>
</dbReference>
<protein>
    <submittedName>
        <fullName evidence="2">Alpha/beta hydrolase</fullName>
    </submittedName>
</protein>
<dbReference type="Pfam" id="PF12697">
    <property type="entry name" value="Abhydrolase_6"/>
    <property type="match status" value="1"/>
</dbReference>
<evidence type="ECO:0000313" key="2">
    <source>
        <dbReference type="EMBL" id="NIR75763.1"/>
    </source>
</evidence>
<reference evidence="2 3" key="1">
    <citation type="submission" date="2020-01" db="EMBL/GenBank/DDBJ databases">
        <title>Genomes assembled from Gulf of Kutch pelagic sediment metagenomes.</title>
        <authorList>
            <person name="Chandrashekar M."/>
            <person name="Mahajan M.S."/>
            <person name="Dave K.J."/>
            <person name="Vatsa P."/>
            <person name="Nathani N.M."/>
        </authorList>
    </citation>
    <scope>NUCLEOTIDE SEQUENCE [LARGE SCALE GENOMIC DNA]</scope>
    <source>
        <strain evidence="2">KS3-K002</strain>
    </source>
</reference>
<comment type="caution">
    <text evidence="2">The sequence shown here is derived from an EMBL/GenBank/DDBJ whole genome shotgun (WGS) entry which is preliminary data.</text>
</comment>
<sequence>IERTCPEPPTLVGHLLGGAIAARFAIQHGDRLRRLVLVDSLGLDRFRPSLRFLFNLLFFQARPTEGTYHRFMRQCAYDLDALRDRMGERWEPFVSYNLEFARSPKAKAAGRLLKELGLPRIPPEDLARIDVPTTLIWGRHDKALKLRIAEAASERYGWPLHVIEDAADDPPRDQPEAFLDALRLAVEGS</sequence>
<evidence type="ECO:0000313" key="3">
    <source>
        <dbReference type="Proteomes" id="UP000702544"/>
    </source>
</evidence>
<dbReference type="GO" id="GO:0016787">
    <property type="term" value="F:hydrolase activity"/>
    <property type="evidence" value="ECO:0007669"/>
    <property type="project" value="UniProtKB-KW"/>
</dbReference>
<dbReference type="EMBL" id="JAACAK010000093">
    <property type="protein sequence ID" value="NIR75763.1"/>
    <property type="molecule type" value="Genomic_DNA"/>
</dbReference>
<dbReference type="Gene3D" id="3.40.50.1820">
    <property type="entry name" value="alpha/beta hydrolase"/>
    <property type="match status" value="1"/>
</dbReference>
<dbReference type="PRINTS" id="PR00111">
    <property type="entry name" value="ABHYDROLASE"/>
</dbReference>
<gene>
    <name evidence="2" type="ORF">GWO12_11740</name>
</gene>
<dbReference type="InterPro" id="IPR029058">
    <property type="entry name" value="AB_hydrolase_fold"/>
</dbReference>
<dbReference type="SUPFAM" id="SSF53474">
    <property type="entry name" value="alpha/beta-Hydrolases"/>
    <property type="match status" value="1"/>
</dbReference>
<feature type="domain" description="AB hydrolase-1" evidence="1">
    <location>
        <begin position="6"/>
        <end position="181"/>
    </location>
</feature>
<dbReference type="InterPro" id="IPR000073">
    <property type="entry name" value="AB_hydrolase_1"/>
</dbReference>
<name>A0AAE4Z9X9_9BACT</name>
<feature type="non-terminal residue" evidence="2">
    <location>
        <position position="1"/>
    </location>
</feature>
<accession>A0AAE4Z9X9</accession>
<proteinExistence type="predicted"/>
<evidence type="ECO:0000259" key="1">
    <source>
        <dbReference type="Pfam" id="PF12697"/>
    </source>
</evidence>
<organism evidence="2 3">
    <name type="scientific">Candidatus Kutchimonas denitrificans</name>
    <dbReference type="NCBI Taxonomy" id="3056748"/>
    <lineage>
        <taxon>Bacteria</taxon>
        <taxon>Pseudomonadati</taxon>
        <taxon>Gemmatimonadota</taxon>
        <taxon>Gemmatimonadia</taxon>
        <taxon>Candidatus Palauibacterales</taxon>
        <taxon>Candidatus Palauibacteraceae</taxon>
        <taxon>Candidatus Kutchimonas</taxon>
    </lineage>
</organism>